<accession>A0A8H3J499</accession>
<dbReference type="PROSITE" id="PS00028">
    <property type="entry name" value="ZINC_FINGER_C2H2_1"/>
    <property type="match status" value="1"/>
</dbReference>
<feature type="compositionally biased region" description="Pro residues" evidence="2">
    <location>
        <begin position="114"/>
        <end position="130"/>
    </location>
</feature>
<keyword evidence="1" id="KW-0862">Zinc</keyword>
<dbReference type="EMBL" id="CAJPDS010000151">
    <property type="protein sequence ID" value="CAF9940319.1"/>
    <property type="molecule type" value="Genomic_DNA"/>
</dbReference>
<name>A0A8H3J499_9LECA</name>
<dbReference type="AlphaFoldDB" id="A0A8H3J499"/>
<dbReference type="InterPro" id="IPR013087">
    <property type="entry name" value="Znf_C2H2_type"/>
</dbReference>
<dbReference type="PROSITE" id="PS50157">
    <property type="entry name" value="ZINC_FINGER_C2H2_2"/>
    <property type="match status" value="1"/>
</dbReference>
<feature type="compositionally biased region" description="Basic and acidic residues" evidence="2">
    <location>
        <begin position="33"/>
        <end position="42"/>
    </location>
</feature>
<comment type="caution">
    <text evidence="4">The sequence shown here is derived from an EMBL/GenBank/DDBJ whole genome shotgun (WGS) entry which is preliminary data.</text>
</comment>
<protein>
    <recommendedName>
        <fullName evidence="3">C2H2-type domain-containing protein</fullName>
    </recommendedName>
</protein>
<dbReference type="Proteomes" id="UP000664521">
    <property type="component" value="Unassembled WGS sequence"/>
</dbReference>
<organism evidence="4 5">
    <name type="scientific">Heterodermia speciosa</name>
    <dbReference type="NCBI Taxonomy" id="116794"/>
    <lineage>
        <taxon>Eukaryota</taxon>
        <taxon>Fungi</taxon>
        <taxon>Dikarya</taxon>
        <taxon>Ascomycota</taxon>
        <taxon>Pezizomycotina</taxon>
        <taxon>Lecanoromycetes</taxon>
        <taxon>OSLEUM clade</taxon>
        <taxon>Lecanoromycetidae</taxon>
        <taxon>Caliciales</taxon>
        <taxon>Physciaceae</taxon>
        <taxon>Heterodermia</taxon>
    </lineage>
</organism>
<feature type="compositionally biased region" description="Polar residues" evidence="2">
    <location>
        <begin position="59"/>
        <end position="74"/>
    </location>
</feature>
<feature type="region of interest" description="Disordered" evidence="2">
    <location>
        <begin position="1"/>
        <end position="20"/>
    </location>
</feature>
<feature type="domain" description="C2H2-type" evidence="3">
    <location>
        <begin position="82"/>
        <end position="110"/>
    </location>
</feature>
<feature type="region of interest" description="Disordered" evidence="2">
    <location>
        <begin position="293"/>
        <end position="348"/>
    </location>
</feature>
<feature type="compositionally biased region" description="Basic and acidic residues" evidence="2">
    <location>
        <begin position="96"/>
        <end position="110"/>
    </location>
</feature>
<dbReference type="OrthoDB" id="5505046at2759"/>
<feature type="region of interest" description="Disordered" evidence="2">
    <location>
        <begin position="28"/>
        <end position="80"/>
    </location>
</feature>
<evidence type="ECO:0000313" key="4">
    <source>
        <dbReference type="EMBL" id="CAF9940319.1"/>
    </source>
</evidence>
<evidence type="ECO:0000256" key="2">
    <source>
        <dbReference type="SAM" id="MobiDB-lite"/>
    </source>
</evidence>
<keyword evidence="1" id="KW-0863">Zinc-finger</keyword>
<evidence type="ECO:0000259" key="3">
    <source>
        <dbReference type="PROSITE" id="PS50157"/>
    </source>
</evidence>
<reference evidence="4" key="1">
    <citation type="submission" date="2021-03" db="EMBL/GenBank/DDBJ databases">
        <authorList>
            <person name="Tagirdzhanova G."/>
        </authorList>
    </citation>
    <scope>NUCLEOTIDE SEQUENCE</scope>
</reference>
<dbReference type="GO" id="GO:0008270">
    <property type="term" value="F:zinc ion binding"/>
    <property type="evidence" value="ECO:0007669"/>
    <property type="project" value="UniProtKB-KW"/>
</dbReference>
<evidence type="ECO:0000256" key="1">
    <source>
        <dbReference type="PROSITE-ProRule" id="PRU00042"/>
    </source>
</evidence>
<evidence type="ECO:0000313" key="5">
    <source>
        <dbReference type="Proteomes" id="UP000664521"/>
    </source>
</evidence>
<feature type="compositionally biased region" description="Basic and acidic residues" evidence="2">
    <location>
        <begin position="430"/>
        <end position="439"/>
    </location>
</feature>
<sequence length="439" mass="48527">MTKQRVSQKSNYNEAKSTTFHHCLSCRLSKNLESNKPRKDVKGNNNRPRKPYSKREGKSSSNSERTTTGRGSSYSKREREAFACRRCPEKYSSNTKLHDHVREKHTKPEKPTAITPPTPPTPSSPPPPTSIGPAITPMEPITSPIIPPTTTVTTPRKPISWAEIASRPKQPVSPSRLPRPTITTYDLPTPPPSPQLAPIPLPSELANSITNQAFNIKTSYLTVEDLYTMFHRKPRPASLAAIQKGLPIAHAFGQHMRLHQMRITSYFKSASNSQHRYTFYHFRAHTNSHDITPPYTRKWKPTPNLIAGPRSAPFSTNERPDRPNSATPGPHQPLTHPPPTSATPRASHMENTLVSNRKYAESGTMCLPAGLRLVRSKTLVLLLPDFLASAVTPSSPSPLGTSSIGIYNTATEVPKDSSMLGNSTVLGEGYNHDPQGHLH</sequence>
<feature type="region of interest" description="Disordered" evidence="2">
    <location>
        <begin position="414"/>
        <end position="439"/>
    </location>
</feature>
<keyword evidence="1" id="KW-0479">Metal-binding</keyword>
<feature type="region of interest" description="Disordered" evidence="2">
    <location>
        <begin position="94"/>
        <end position="137"/>
    </location>
</feature>
<gene>
    <name evidence="4" type="ORF">HETSPECPRED_002376</name>
</gene>
<keyword evidence="5" id="KW-1185">Reference proteome</keyword>
<proteinExistence type="predicted"/>